<name>A0A291B8K8_9GAMM</name>
<keyword evidence="1" id="KW-0472">Membrane</keyword>
<sequence>MFKLMNKFRYKITNSKQYNQALINCGSLTFWIDEKTIQLWNQIKQGNHGRSRLFNDLTIVTALMVIFIFSKLLKGR</sequence>
<dbReference type="Pfam" id="PF13737">
    <property type="entry name" value="DDE_Tnp_1_5"/>
    <property type="match status" value="1"/>
</dbReference>
<dbReference type="AlphaFoldDB" id="A0A291B8K8"/>
<accession>A0A291B8K8</accession>
<proteinExistence type="predicted"/>
<gene>
    <name evidence="3" type="ORF">BTN50_0831</name>
</gene>
<evidence type="ECO:0000259" key="2">
    <source>
        <dbReference type="Pfam" id="PF13737"/>
    </source>
</evidence>
<protein>
    <submittedName>
        <fullName evidence="3">Mobile element protein</fullName>
    </submittedName>
</protein>
<evidence type="ECO:0000256" key="1">
    <source>
        <dbReference type="SAM" id="Phobius"/>
    </source>
</evidence>
<organism evidence="3 4">
    <name type="scientific">Candidatus Enterovibrio altilux</name>
    <dbReference type="NCBI Taxonomy" id="1927128"/>
    <lineage>
        <taxon>Bacteria</taxon>
        <taxon>Pseudomonadati</taxon>
        <taxon>Pseudomonadota</taxon>
        <taxon>Gammaproteobacteria</taxon>
        <taxon>Vibrionales</taxon>
        <taxon>Vibrionaceae</taxon>
        <taxon>Enterovibrio</taxon>
    </lineage>
</organism>
<dbReference type="KEGG" id="elux:BTN50_0831"/>
<keyword evidence="1" id="KW-0812">Transmembrane</keyword>
<feature type="domain" description="Transposase DDE" evidence="2">
    <location>
        <begin position="24"/>
        <end position="70"/>
    </location>
</feature>
<dbReference type="InterPro" id="IPR025668">
    <property type="entry name" value="Tnp_DDE_dom"/>
</dbReference>
<evidence type="ECO:0000313" key="4">
    <source>
        <dbReference type="Proteomes" id="UP000218160"/>
    </source>
</evidence>
<reference evidence="4" key="1">
    <citation type="submission" date="2017-04" db="EMBL/GenBank/DDBJ databases">
        <title>Genome evolution of the luminous symbionts of deep sea anglerfish.</title>
        <authorList>
            <person name="Hendry T.A."/>
        </authorList>
    </citation>
    <scope>NUCLEOTIDE SEQUENCE [LARGE SCALE GENOMIC DNA]</scope>
</reference>
<feature type="transmembrane region" description="Helical" evidence="1">
    <location>
        <begin position="53"/>
        <end position="73"/>
    </location>
</feature>
<keyword evidence="1" id="KW-1133">Transmembrane helix</keyword>
<evidence type="ECO:0000313" key="3">
    <source>
        <dbReference type="EMBL" id="ATF09339.1"/>
    </source>
</evidence>
<keyword evidence="4" id="KW-1185">Reference proteome</keyword>
<dbReference type="EMBL" id="CP020660">
    <property type="protein sequence ID" value="ATF09339.1"/>
    <property type="molecule type" value="Genomic_DNA"/>
</dbReference>
<dbReference type="Proteomes" id="UP000218160">
    <property type="component" value="Chromosome 1"/>
</dbReference>